<comment type="subcellular location">
    <subcellularLocation>
        <location evidence="1">Membrane</location>
        <topology evidence="1">Multi-pass membrane protein</topology>
    </subcellularLocation>
</comment>
<dbReference type="AlphaFoldDB" id="A0A2S6MUX8"/>
<feature type="transmembrane region" description="Helical" evidence="5">
    <location>
        <begin position="311"/>
        <end position="332"/>
    </location>
</feature>
<dbReference type="PANTHER" id="PTHR23501:SF197">
    <property type="entry name" value="COMD"/>
    <property type="match status" value="1"/>
</dbReference>
<evidence type="ECO:0000256" key="2">
    <source>
        <dbReference type="ARBA" id="ARBA00022692"/>
    </source>
</evidence>
<sequence>MASETLQPAAEPTAPNLFLTVFPSIMLPMFLAALDQTIVATALPSIAGSLGDVQRVSWVVIAYLVANTIAAPVYGRLGDAVGRKRMMFLALGVFVAGSALCALSTSILLLTASRLLQGAGGGGLMTLSQALIAEAVPPRQRGKYQGYLSGMYATAATFGPVAGGWLTQAFGWQSVFLVNLPLGLLAALLVMRLPAHPGRGASLRFDIWGTVFFAGFIAPLLLAMEQAQHLDRRVLPAVAGLLALAVASVAMLLRQERRAAEPLLPIQLFRQAGIWRTDLLSAVVAAQTVSLVAFLPMYLQVVRGAGTAQSGLLLLPLTLGVSLGSLFCGRVIAATGRTAIMPSIGLVVSATMLLSLAAFAPRLGDTAVIAMLGVAAACTGTVMPVVQMTVQVVAGPRFLGAAAASVQFSRSVGASIGTALVGAVLFAMLAAADPHTAAMFAGLVQEGPRALAALPEAQRLAVRGEIADAFRAAFLTIGCFTTGGMLLAWWLPVRRI</sequence>
<dbReference type="Pfam" id="PF07690">
    <property type="entry name" value="MFS_1"/>
    <property type="match status" value="1"/>
</dbReference>
<feature type="domain" description="Major facilitator superfamily (MFS) profile" evidence="6">
    <location>
        <begin position="21"/>
        <end position="496"/>
    </location>
</feature>
<feature type="transmembrane region" description="Helical" evidence="5">
    <location>
        <begin position="115"/>
        <end position="135"/>
    </location>
</feature>
<evidence type="ECO:0000256" key="4">
    <source>
        <dbReference type="ARBA" id="ARBA00023136"/>
    </source>
</evidence>
<evidence type="ECO:0000256" key="1">
    <source>
        <dbReference type="ARBA" id="ARBA00004141"/>
    </source>
</evidence>
<feature type="transmembrane region" description="Helical" evidence="5">
    <location>
        <begin position="21"/>
        <end position="43"/>
    </location>
</feature>
<proteinExistence type="predicted"/>
<feature type="transmembrane region" description="Helical" evidence="5">
    <location>
        <begin position="147"/>
        <end position="166"/>
    </location>
</feature>
<evidence type="ECO:0000313" key="8">
    <source>
        <dbReference type="Proteomes" id="UP000239724"/>
    </source>
</evidence>
<keyword evidence="8" id="KW-1185">Reference proteome</keyword>
<dbReference type="RefSeq" id="WP_104522859.1">
    <property type="nucleotide sequence ID" value="NZ_NHRY01000272.1"/>
</dbReference>
<accession>A0A2S6MUX8</accession>
<protein>
    <submittedName>
        <fullName evidence="7">MFS transporter</fullName>
    </submittedName>
</protein>
<comment type="caution">
    <text evidence="7">The sequence shown here is derived from an EMBL/GenBank/DDBJ whole genome shotgun (WGS) entry which is preliminary data.</text>
</comment>
<dbReference type="PANTHER" id="PTHR23501">
    <property type="entry name" value="MAJOR FACILITATOR SUPERFAMILY"/>
    <property type="match status" value="1"/>
</dbReference>
<dbReference type="InterPro" id="IPR005829">
    <property type="entry name" value="Sugar_transporter_CS"/>
</dbReference>
<feature type="transmembrane region" description="Helical" evidence="5">
    <location>
        <begin position="366"/>
        <end position="390"/>
    </location>
</feature>
<dbReference type="OrthoDB" id="9771737at2"/>
<feature type="transmembrane region" description="Helical" evidence="5">
    <location>
        <begin position="203"/>
        <end position="222"/>
    </location>
</feature>
<dbReference type="PROSITE" id="PS00217">
    <property type="entry name" value="SUGAR_TRANSPORT_2"/>
    <property type="match status" value="1"/>
</dbReference>
<dbReference type="Gene3D" id="1.20.1720.10">
    <property type="entry name" value="Multidrug resistance protein D"/>
    <property type="match status" value="1"/>
</dbReference>
<organism evidence="7 8">
    <name type="scientific">Rhodopila globiformis</name>
    <name type="common">Rhodopseudomonas globiformis</name>
    <dbReference type="NCBI Taxonomy" id="1071"/>
    <lineage>
        <taxon>Bacteria</taxon>
        <taxon>Pseudomonadati</taxon>
        <taxon>Pseudomonadota</taxon>
        <taxon>Alphaproteobacteria</taxon>
        <taxon>Acetobacterales</taxon>
        <taxon>Acetobacteraceae</taxon>
        <taxon>Rhodopila</taxon>
    </lineage>
</organism>
<evidence type="ECO:0000256" key="3">
    <source>
        <dbReference type="ARBA" id="ARBA00022989"/>
    </source>
</evidence>
<feature type="transmembrane region" description="Helical" evidence="5">
    <location>
        <begin position="86"/>
        <end position="109"/>
    </location>
</feature>
<feature type="transmembrane region" description="Helical" evidence="5">
    <location>
        <begin position="55"/>
        <end position="74"/>
    </location>
</feature>
<evidence type="ECO:0000256" key="5">
    <source>
        <dbReference type="SAM" id="Phobius"/>
    </source>
</evidence>
<keyword evidence="3 5" id="KW-1133">Transmembrane helix</keyword>
<reference evidence="7 8" key="1">
    <citation type="journal article" date="2018" name="Arch. Microbiol.">
        <title>New insights into the metabolic potential of the phototrophic purple bacterium Rhodopila globiformis DSM 161(T) from its draft genome sequence and evidence for a vanadium-dependent nitrogenase.</title>
        <authorList>
            <person name="Imhoff J.F."/>
            <person name="Rahn T."/>
            <person name="Kunzel S."/>
            <person name="Neulinger S.C."/>
        </authorList>
    </citation>
    <scope>NUCLEOTIDE SEQUENCE [LARGE SCALE GENOMIC DNA]</scope>
    <source>
        <strain evidence="7 8">DSM 161</strain>
    </source>
</reference>
<dbReference type="Proteomes" id="UP000239724">
    <property type="component" value="Unassembled WGS sequence"/>
</dbReference>
<dbReference type="PRINTS" id="PR01036">
    <property type="entry name" value="TCRTETB"/>
</dbReference>
<keyword evidence="4 5" id="KW-0472">Membrane</keyword>
<gene>
    <name evidence="7" type="ORF">CCS01_30525</name>
</gene>
<feature type="transmembrane region" description="Helical" evidence="5">
    <location>
        <begin position="172"/>
        <end position="191"/>
    </location>
</feature>
<keyword evidence="2 5" id="KW-0812">Transmembrane</keyword>
<evidence type="ECO:0000259" key="6">
    <source>
        <dbReference type="PROSITE" id="PS50850"/>
    </source>
</evidence>
<dbReference type="InterPro" id="IPR020846">
    <property type="entry name" value="MFS_dom"/>
</dbReference>
<dbReference type="EMBL" id="NHRY01000272">
    <property type="protein sequence ID" value="PPQ26164.1"/>
    <property type="molecule type" value="Genomic_DNA"/>
</dbReference>
<dbReference type="GO" id="GO:0022857">
    <property type="term" value="F:transmembrane transporter activity"/>
    <property type="evidence" value="ECO:0007669"/>
    <property type="project" value="InterPro"/>
</dbReference>
<feature type="transmembrane region" description="Helical" evidence="5">
    <location>
        <begin position="234"/>
        <end position="253"/>
    </location>
</feature>
<dbReference type="GO" id="GO:0005886">
    <property type="term" value="C:plasma membrane"/>
    <property type="evidence" value="ECO:0007669"/>
    <property type="project" value="TreeGrafter"/>
</dbReference>
<evidence type="ECO:0000313" key="7">
    <source>
        <dbReference type="EMBL" id="PPQ26164.1"/>
    </source>
</evidence>
<dbReference type="Gene3D" id="1.20.1250.20">
    <property type="entry name" value="MFS general substrate transporter like domains"/>
    <property type="match status" value="1"/>
</dbReference>
<feature type="transmembrane region" description="Helical" evidence="5">
    <location>
        <begin position="411"/>
        <end position="432"/>
    </location>
</feature>
<dbReference type="InterPro" id="IPR011701">
    <property type="entry name" value="MFS"/>
</dbReference>
<feature type="transmembrane region" description="Helical" evidence="5">
    <location>
        <begin position="279"/>
        <end position="299"/>
    </location>
</feature>
<feature type="transmembrane region" description="Helical" evidence="5">
    <location>
        <begin position="339"/>
        <end position="360"/>
    </location>
</feature>
<name>A0A2S6MUX8_RHOGL</name>
<dbReference type="SUPFAM" id="SSF103473">
    <property type="entry name" value="MFS general substrate transporter"/>
    <property type="match status" value="1"/>
</dbReference>
<dbReference type="InterPro" id="IPR036259">
    <property type="entry name" value="MFS_trans_sf"/>
</dbReference>
<dbReference type="PROSITE" id="PS50850">
    <property type="entry name" value="MFS"/>
    <property type="match status" value="1"/>
</dbReference>
<feature type="transmembrane region" description="Helical" evidence="5">
    <location>
        <begin position="469"/>
        <end position="491"/>
    </location>
</feature>